<proteinExistence type="inferred from homology"/>
<organism evidence="9">
    <name type="scientific">Arcella intermedia</name>
    <dbReference type="NCBI Taxonomy" id="1963864"/>
    <lineage>
        <taxon>Eukaryota</taxon>
        <taxon>Amoebozoa</taxon>
        <taxon>Tubulinea</taxon>
        <taxon>Elardia</taxon>
        <taxon>Arcellinida</taxon>
        <taxon>Sphaerothecina</taxon>
        <taxon>Arcellidae</taxon>
        <taxon>Arcella</taxon>
    </lineage>
</organism>
<dbReference type="Gene3D" id="1.10.510.10">
    <property type="entry name" value="Transferase(Phosphotransferase) domain 1"/>
    <property type="match status" value="1"/>
</dbReference>
<name>A0A6B2LAJ7_9EUKA</name>
<dbReference type="AlphaFoldDB" id="A0A6B2LAJ7"/>
<reference evidence="9" key="1">
    <citation type="journal article" date="2020" name="J. Eukaryot. Microbiol.">
        <title>De novo Sequencing, Assembly and Annotation of the Transcriptome for the Free-Living Testate Amoeba Arcella intermedia.</title>
        <authorList>
            <person name="Ribeiro G.M."/>
            <person name="Porfirio-Sousa A.L."/>
            <person name="Maurer-Alcala X.X."/>
            <person name="Katz L.A."/>
            <person name="Lahr D.J.G."/>
        </authorList>
    </citation>
    <scope>NUCLEOTIDE SEQUENCE</scope>
</reference>
<protein>
    <recommendedName>
        <fullName evidence="8">Protein kinase domain-containing protein</fullName>
    </recommendedName>
</protein>
<feature type="binding site" evidence="5">
    <location>
        <position position="70"/>
    </location>
    <ligand>
        <name>ATP</name>
        <dbReference type="ChEBI" id="CHEBI:30616"/>
    </ligand>
</feature>
<dbReference type="GO" id="GO:0005524">
    <property type="term" value="F:ATP binding"/>
    <property type="evidence" value="ECO:0007669"/>
    <property type="project" value="UniProtKB-UniRule"/>
</dbReference>
<evidence type="ECO:0000256" key="1">
    <source>
        <dbReference type="ARBA" id="ARBA00022527"/>
    </source>
</evidence>
<dbReference type="PROSITE" id="PS00108">
    <property type="entry name" value="PROTEIN_KINASE_ST"/>
    <property type="match status" value="1"/>
</dbReference>
<dbReference type="InterPro" id="IPR008271">
    <property type="entry name" value="Ser/Thr_kinase_AS"/>
</dbReference>
<sequence length="307" mass="35073">MDYLQIDQTNMPKESKKRGIIYKHDKKYYVTNELSISPSSVMLTKKVLGTGAFGIVLLGKYQSSNVAVKKIELSSPDKEKEFEKEIVVMSKCNSPNVVRLIGTYSEERSHCIVMEYMKNGDLQQYLALKKNNQSEAPLKLRYRMGCDIARGVYYLHERGIVHSDIKSSNILLDKYFRAKISDFGISKIKESSSISTIGKGGGTTSWMAPEVESEEKPTTKESDMFSVGITLWELMSFEKPFSKITPKEYNMKLLANEKREEIPPNTPPILKCYIEKCWEHDPQNRPKAAELIDNLLKEFVDDAIWGK</sequence>
<evidence type="ECO:0000313" key="9">
    <source>
        <dbReference type="EMBL" id="NDV33930.1"/>
    </source>
</evidence>
<dbReference type="InterPro" id="IPR000719">
    <property type="entry name" value="Prot_kinase_dom"/>
</dbReference>
<keyword evidence="3" id="KW-0418">Kinase</keyword>
<evidence type="ECO:0000256" key="3">
    <source>
        <dbReference type="ARBA" id="ARBA00022777"/>
    </source>
</evidence>
<dbReference type="SMART" id="SM00220">
    <property type="entry name" value="S_TKc"/>
    <property type="match status" value="1"/>
</dbReference>
<evidence type="ECO:0000256" key="6">
    <source>
        <dbReference type="RuleBase" id="RU000304"/>
    </source>
</evidence>
<feature type="domain" description="Protein kinase" evidence="8">
    <location>
        <begin position="42"/>
        <end position="300"/>
    </location>
</feature>
<keyword evidence="3" id="KW-0808">Transferase</keyword>
<dbReference type="EMBL" id="GIBP01004961">
    <property type="protein sequence ID" value="NDV33930.1"/>
    <property type="molecule type" value="Transcribed_RNA"/>
</dbReference>
<dbReference type="PRINTS" id="PR00109">
    <property type="entry name" value="TYRKINASE"/>
</dbReference>
<accession>A0A6B2LAJ7</accession>
<dbReference type="InterPro" id="IPR001245">
    <property type="entry name" value="Ser-Thr/Tyr_kinase_cat_dom"/>
</dbReference>
<dbReference type="PANTHER" id="PTHR44329">
    <property type="entry name" value="SERINE/THREONINE-PROTEIN KINASE TNNI3K-RELATED"/>
    <property type="match status" value="1"/>
</dbReference>
<dbReference type="SUPFAM" id="SSF56112">
    <property type="entry name" value="Protein kinase-like (PK-like)"/>
    <property type="match status" value="1"/>
</dbReference>
<dbReference type="InterPro" id="IPR011009">
    <property type="entry name" value="Kinase-like_dom_sf"/>
</dbReference>
<dbReference type="PROSITE" id="PS50011">
    <property type="entry name" value="PROTEIN_KINASE_DOM"/>
    <property type="match status" value="1"/>
</dbReference>
<dbReference type="PANTHER" id="PTHR44329:SF298">
    <property type="entry name" value="MIXED LINEAGE KINASE DOMAIN-LIKE PROTEIN"/>
    <property type="match status" value="1"/>
</dbReference>
<dbReference type="Pfam" id="PF07714">
    <property type="entry name" value="PK_Tyr_Ser-Thr"/>
    <property type="match status" value="1"/>
</dbReference>
<evidence type="ECO:0000256" key="4">
    <source>
        <dbReference type="ARBA" id="ARBA00022840"/>
    </source>
</evidence>
<dbReference type="PROSITE" id="PS00107">
    <property type="entry name" value="PROTEIN_KINASE_ATP"/>
    <property type="match status" value="1"/>
</dbReference>
<evidence type="ECO:0000259" key="8">
    <source>
        <dbReference type="PROSITE" id="PS50011"/>
    </source>
</evidence>
<dbReference type="GO" id="GO:0097527">
    <property type="term" value="P:necroptotic signaling pathway"/>
    <property type="evidence" value="ECO:0007669"/>
    <property type="project" value="TreeGrafter"/>
</dbReference>
<keyword evidence="1 6" id="KW-0723">Serine/threonine-protein kinase</keyword>
<dbReference type="PIRSF" id="PIRSF000654">
    <property type="entry name" value="Integrin-linked_kinase"/>
    <property type="match status" value="1"/>
</dbReference>
<keyword evidence="2 5" id="KW-0547">Nucleotide-binding</keyword>
<dbReference type="InterPro" id="IPR017441">
    <property type="entry name" value="Protein_kinase_ATP_BS"/>
</dbReference>
<comment type="similarity">
    <text evidence="6">Belongs to the protein kinase superfamily.</text>
</comment>
<evidence type="ECO:0000256" key="2">
    <source>
        <dbReference type="ARBA" id="ARBA00022741"/>
    </source>
</evidence>
<dbReference type="InterPro" id="IPR051681">
    <property type="entry name" value="Ser/Thr_Kinases-Pseudokinases"/>
</dbReference>
<keyword evidence="4 5" id="KW-0067">ATP-binding</keyword>
<evidence type="ECO:0000256" key="5">
    <source>
        <dbReference type="PROSITE-ProRule" id="PRU10141"/>
    </source>
</evidence>
<evidence type="ECO:0000256" key="7">
    <source>
        <dbReference type="SAM" id="MobiDB-lite"/>
    </source>
</evidence>
<feature type="region of interest" description="Disordered" evidence="7">
    <location>
        <begin position="199"/>
        <end position="219"/>
    </location>
</feature>
<dbReference type="CDD" id="cd13999">
    <property type="entry name" value="STKc_MAP3K-like"/>
    <property type="match status" value="1"/>
</dbReference>
<dbReference type="GO" id="GO:0004674">
    <property type="term" value="F:protein serine/threonine kinase activity"/>
    <property type="evidence" value="ECO:0007669"/>
    <property type="project" value="UniProtKB-KW"/>
</dbReference>